<dbReference type="PANTHER" id="PTHR43441:SF2">
    <property type="entry name" value="FAMILY ACETYLTRANSFERASE, PUTATIVE (AFU_ORTHOLOGUE AFUA_7G00850)-RELATED"/>
    <property type="match status" value="1"/>
</dbReference>
<name>A0A2K8PHP6_STRLA</name>
<feature type="region of interest" description="Disordered" evidence="1">
    <location>
        <begin position="208"/>
        <end position="236"/>
    </location>
</feature>
<protein>
    <submittedName>
        <fullName evidence="3">Ribosomal N-acetyltransferase YdaF</fullName>
        <ecNumber evidence="3">2.3.1.-</ecNumber>
    </submittedName>
</protein>
<gene>
    <name evidence="3" type="primary">ydaF4</name>
    <name evidence="3" type="ORF">SLAV_16525</name>
</gene>
<evidence type="ECO:0000313" key="3">
    <source>
        <dbReference type="EMBL" id="ATZ25155.1"/>
    </source>
</evidence>
<dbReference type="KEGG" id="slx:SLAV_16525"/>
<accession>A0A2K8PHP6</accession>
<dbReference type="GO" id="GO:0008999">
    <property type="term" value="F:protein-N-terminal-alanine acetyltransferase activity"/>
    <property type="evidence" value="ECO:0007669"/>
    <property type="project" value="TreeGrafter"/>
</dbReference>
<reference evidence="3 4" key="1">
    <citation type="submission" date="2017-11" db="EMBL/GenBank/DDBJ databases">
        <title>Complete genome sequence of Streptomyces lavendulae subsp. lavendulae CCM 3239 (formerly 'Streptomyces aureofaciens CCM 3239'), the producer of the angucycline-type antibiotic auricin.</title>
        <authorList>
            <person name="Busche T."/>
            <person name="Novakova R."/>
            <person name="Al'Dilaimi A."/>
            <person name="Homerova D."/>
            <person name="Feckova L."/>
            <person name="Rezuchova B."/>
            <person name="Mingyar E."/>
            <person name="Csolleiova D."/>
            <person name="Bekeova C."/>
            <person name="Winkler A."/>
            <person name="Sevcikova B."/>
            <person name="Kalinowski J."/>
            <person name="Kormanec J."/>
            <person name="Ruckert C."/>
        </authorList>
    </citation>
    <scope>NUCLEOTIDE SEQUENCE [LARGE SCALE GENOMIC DNA]</scope>
    <source>
        <strain evidence="3 4">CCM 3239</strain>
    </source>
</reference>
<dbReference type="EMBL" id="CP024985">
    <property type="protein sequence ID" value="ATZ25155.1"/>
    <property type="molecule type" value="Genomic_DNA"/>
</dbReference>
<dbReference type="Proteomes" id="UP000231791">
    <property type="component" value="Chromosome"/>
</dbReference>
<organism evidence="3 4">
    <name type="scientific">Streptomyces lavendulae subsp. lavendulae</name>
    <dbReference type="NCBI Taxonomy" id="58340"/>
    <lineage>
        <taxon>Bacteria</taxon>
        <taxon>Bacillati</taxon>
        <taxon>Actinomycetota</taxon>
        <taxon>Actinomycetes</taxon>
        <taxon>Kitasatosporales</taxon>
        <taxon>Streptomycetaceae</taxon>
        <taxon>Streptomyces</taxon>
    </lineage>
</organism>
<dbReference type="Pfam" id="PF13302">
    <property type="entry name" value="Acetyltransf_3"/>
    <property type="match status" value="1"/>
</dbReference>
<dbReference type="InterPro" id="IPR000182">
    <property type="entry name" value="GNAT_dom"/>
</dbReference>
<dbReference type="SUPFAM" id="SSF55729">
    <property type="entry name" value="Acyl-CoA N-acyltransferases (Nat)"/>
    <property type="match status" value="1"/>
</dbReference>
<keyword evidence="3" id="KW-0808">Transferase</keyword>
<dbReference type="InterPro" id="IPR051908">
    <property type="entry name" value="Ribosomal_N-acetyltransferase"/>
</dbReference>
<evidence type="ECO:0000313" key="4">
    <source>
        <dbReference type="Proteomes" id="UP000231791"/>
    </source>
</evidence>
<dbReference type="GO" id="GO:1990189">
    <property type="term" value="F:protein N-terminal-serine acetyltransferase activity"/>
    <property type="evidence" value="ECO:0007669"/>
    <property type="project" value="TreeGrafter"/>
</dbReference>
<feature type="domain" description="N-acetyltransferase" evidence="2">
    <location>
        <begin position="33"/>
        <end position="202"/>
    </location>
</feature>
<keyword evidence="4" id="KW-1185">Reference proteome</keyword>
<evidence type="ECO:0000256" key="1">
    <source>
        <dbReference type="SAM" id="MobiDB-lite"/>
    </source>
</evidence>
<dbReference type="Gene3D" id="3.40.630.30">
    <property type="match status" value="1"/>
</dbReference>
<sequence>MTGSGRHSPLPGGPGSSNTCEIYDLRMIEGTLVRLRALRAQDASHHLRWRNDPEVVHWAAGGDPRFGPVTAEAIGLGFETMLRLNPRESAVFTVEDLADGTVIGMVDYRDLDPFAGLATVGVTIGERDRWGLGHGSEALCLLVGHLFGAFGLHRIELDTWSGNERAVRAFTRAGFREEGRRRSTVLVAGERYDTVLFGVLREEWPHRTHHRAPVPPGIGHLPPRTPPPASASSRPG</sequence>
<dbReference type="PROSITE" id="PS51186">
    <property type="entry name" value="GNAT"/>
    <property type="match status" value="1"/>
</dbReference>
<dbReference type="InterPro" id="IPR016181">
    <property type="entry name" value="Acyl_CoA_acyltransferase"/>
</dbReference>
<dbReference type="EC" id="2.3.1.-" evidence="3"/>
<keyword evidence="3" id="KW-0012">Acyltransferase</keyword>
<proteinExistence type="predicted"/>
<dbReference type="AlphaFoldDB" id="A0A2K8PHP6"/>
<dbReference type="PANTHER" id="PTHR43441">
    <property type="entry name" value="RIBOSOMAL-PROTEIN-SERINE ACETYLTRANSFERASE"/>
    <property type="match status" value="1"/>
</dbReference>
<dbReference type="GO" id="GO:0005737">
    <property type="term" value="C:cytoplasm"/>
    <property type="evidence" value="ECO:0007669"/>
    <property type="project" value="TreeGrafter"/>
</dbReference>
<evidence type="ECO:0000259" key="2">
    <source>
        <dbReference type="PROSITE" id="PS51186"/>
    </source>
</evidence>